<evidence type="ECO:0000313" key="8">
    <source>
        <dbReference type="Proteomes" id="UP000653454"/>
    </source>
</evidence>
<dbReference type="GO" id="GO:0009253">
    <property type="term" value="P:peptidoglycan catabolic process"/>
    <property type="evidence" value="ECO:0007669"/>
    <property type="project" value="InterPro"/>
</dbReference>
<evidence type="ECO:0000256" key="3">
    <source>
        <dbReference type="ARBA" id="ARBA00022859"/>
    </source>
</evidence>
<dbReference type="Pfam" id="PF01510">
    <property type="entry name" value="Amidase_2"/>
    <property type="match status" value="2"/>
</dbReference>
<evidence type="ECO:0000256" key="2">
    <source>
        <dbReference type="ARBA" id="ARBA00022588"/>
    </source>
</evidence>
<dbReference type="InterPro" id="IPR015510">
    <property type="entry name" value="PGRP"/>
</dbReference>
<keyword evidence="4" id="KW-0472">Membrane</keyword>
<dbReference type="CDD" id="cd06583">
    <property type="entry name" value="PGRP"/>
    <property type="match status" value="2"/>
</dbReference>
<accession>A0A8S4GEK3</accession>
<dbReference type="InterPro" id="IPR002502">
    <property type="entry name" value="Amidase_domain"/>
</dbReference>
<keyword evidence="4" id="KW-0812">Transmembrane</keyword>
<keyword evidence="8" id="KW-1185">Reference proteome</keyword>
<feature type="transmembrane region" description="Helical" evidence="4">
    <location>
        <begin position="284"/>
        <end position="305"/>
    </location>
</feature>
<dbReference type="Gene3D" id="3.40.80.10">
    <property type="entry name" value="Peptidoglycan recognition protein-like"/>
    <property type="match status" value="2"/>
</dbReference>
<dbReference type="AlphaFoldDB" id="A0A8S4GEK3"/>
<feature type="transmembrane region" description="Helical" evidence="4">
    <location>
        <begin position="92"/>
        <end position="114"/>
    </location>
</feature>
<name>A0A8S4GEK3_PLUXY</name>
<protein>
    <submittedName>
        <fullName evidence="7">(diamondback moth) hypothetical protein</fullName>
    </submittedName>
</protein>
<dbReference type="GO" id="GO:0045087">
    <property type="term" value="P:innate immune response"/>
    <property type="evidence" value="ECO:0007669"/>
    <property type="project" value="UniProtKB-KW"/>
</dbReference>
<organism evidence="7 8">
    <name type="scientific">Plutella xylostella</name>
    <name type="common">Diamondback moth</name>
    <name type="synonym">Plutella maculipennis</name>
    <dbReference type="NCBI Taxonomy" id="51655"/>
    <lineage>
        <taxon>Eukaryota</taxon>
        <taxon>Metazoa</taxon>
        <taxon>Ecdysozoa</taxon>
        <taxon>Arthropoda</taxon>
        <taxon>Hexapoda</taxon>
        <taxon>Insecta</taxon>
        <taxon>Pterygota</taxon>
        <taxon>Neoptera</taxon>
        <taxon>Endopterygota</taxon>
        <taxon>Lepidoptera</taxon>
        <taxon>Glossata</taxon>
        <taxon>Ditrysia</taxon>
        <taxon>Yponomeutoidea</taxon>
        <taxon>Plutellidae</taxon>
        <taxon>Plutella</taxon>
    </lineage>
</organism>
<evidence type="ECO:0000256" key="1">
    <source>
        <dbReference type="ARBA" id="ARBA00007553"/>
    </source>
</evidence>
<dbReference type="PANTHER" id="PTHR11022:SF41">
    <property type="entry name" value="PEPTIDOGLYCAN-RECOGNITION PROTEIN LC-RELATED"/>
    <property type="match status" value="1"/>
</dbReference>
<feature type="domain" description="N-acetylmuramoyl-L-alanine amidase" evidence="5">
    <location>
        <begin position="139"/>
        <end position="271"/>
    </location>
</feature>
<dbReference type="SMART" id="SM00644">
    <property type="entry name" value="Ami_2"/>
    <property type="match status" value="2"/>
</dbReference>
<evidence type="ECO:0000259" key="6">
    <source>
        <dbReference type="SMART" id="SM00701"/>
    </source>
</evidence>
<reference evidence="7" key="1">
    <citation type="submission" date="2020-11" db="EMBL/GenBank/DDBJ databases">
        <authorList>
            <person name="Whiteford S."/>
        </authorList>
    </citation>
    <scope>NUCLEOTIDE SEQUENCE</scope>
</reference>
<dbReference type="SUPFAM" id="SSF55846">
    <property type="entry name" value="N-acetylmuramoyl-L-alanine amidase-like"/>
    <property type="match status" value="2"/>
</dbReference>
<evidence type="ECO:0000256" key="4">
    <source>
        <dbReference type="SAM" id="Phobius"/>
    </source>
</evidence>
<feature type="domain" description="Peptidoglycan recognition protein family" evidence="6">
    <location>
        <begin position="321"/>
        <end position="466"/>
    </location>
</feature>
<dbReference type="EMBL" id="CAJHNJ030000202">
    <property type="protein sequence ID" value="CAG9137278.1"/>
    <property type="molecule type" value="Genomic_DNA"/>
</dbReference>
<evidence type="ECO:0000259" key="5">
    <source>
        <dbReference type="SMART" id="SM00644"/>
    </source>
</evidence>
<dbReference type="SMART" id="SM00701">
    <property type="entry name" value="PGRP"/>
    <property type="match status" value="2"/>
</dbReference>
<feature type="domain" description="N-acetylmuramoyl-L-alanine amidase" evidence="5">
    <location>
        <begin position="332"/>
        <end position="472"/>
    </location>
</feature>
<dbReference type="PANTHER" id="PTHR11022">
    <property type="entry name" value="PEPTIDOGLYCAN RECOGNITION PROTEIN"/>
    <property type="match status" value="1"/>
</dbReference>
<proteinExistence type="inferred from homology"/>
<comment type="similarity">
    <text evidence="1">Belongs to the N-acetylmuramoyl-L-alanine amidase 2 family.</text>
</comment>
<sequence>MPDSENKGDFNLVQSNNAVDRAGCAPAVFPAEVFSQCPRVEQLTVTKSSRVQVGPKFISVTQHITNNEVVKGRILGLDLESSRAPRRCRASVAVFTCWTLLVACCLSGLLMYFITPSIKRLDIGLNFFWYLRRGDWQAMQPYTMTHLNIPVRLVVFGHSAETKCTYKRQCIEHVLNIQQQHLRRDFLDIGPNFLVGGSGLVFEGRGANIVGAMVGCCNSRIISIMFIGDYNIDELDEQQIENVKTLLDTLTKVGVLVEDYEIMEVPFWKYVIQQVKSSSRAERVACGASALVLLGAAAVVVYFTIFHSREEAVEPDAAPHPWNITREMWLGMDVVNDPVKFRPLRLVIINHSVSPECHSFVRCAVEMRNLQDYFLNHKGWDLPYNFVIGNDGRVYEGRGWAIAGAHHYGLNSCSLGVGFIGDYRPDFGNTAVTALQAARFHALMQDGIRRGFLDPDFVVVGARDFNDGESPGENLLRVMLTWPHYDKDRYYNKSCAQIYS</sequence>
<keyword evidence="2" id="KW-0399">Innate immunity</keyword>
<dbReference type="InterPro" id="IPR006619">
    <property type="entry name" value="PGRP_domain_met/bac"/>
</dbReference>
<keyword evidence="4" id="KW-1133">Transmembrane helix</keyword>
<dbReference type="GO" id="GO:0008270">
    <property type="term" value="F:zinc ion binding"/>
    <property type="evidence" value="ECO:0007669"/>
    <property type="project" value="InterPro"/>
</dbReference>
<dbReference type="Proteomes" id="UP000653454">
    <property type="component" value="Unassembled WGS sequence"/>
</dbReference>
<dbReference type="GO" id="GO:0008745">
    <property type="term" value="F:N-acetylmuramoyl-L-alanine amidase activity"/>
    <property type="evidence" value="ECO:0007669"/>
    <property type="project" value="InterPro"/>
</dbReference>
<keyword evidence="3" id="KW-0391">Immunity</keyword>
<gene>
    <name evidence="7" type="ORF">PLXY2_LOCUS15534</name>
</gene>
<evidence type="ECO:0000313" key="7">
    <source>
        <dbReference type="EMBL" id="CAG9137278.1"/>
    </source>
</evidence>
<dbReference type="InterPro" id="IPR036505">
    <property type="entry name" value="Amidase/PGRP_sf"/>
</dbReference>
<feature type="domain" description="Peptidoglycan recognition protein family" evidence="6">
    <location>
        <begin position="131"/>
        <end position="269"/>
    </location>
</feature>
<comment type="caution">
    <text evidence="7">The sequence shown here is derived from an EMBL/GenBank/DDBJ whole genome shotgun (WGS) entry which is preliminary data.</text>
</comment>